<dbReference type="Proteomes" id="UP000076532">
    <property type="component" value="Unassembled WGS sequence"/>
</dbReference>
<feature type="compositionally biased region" description="Low complexity" evidence="1">
    <location>
        <begin position="39"/>
        <end position="58"/>
    </location>
</feature>
<keyword evidence="3" id="KW-1185">Reference proteome</keyword>
<organism evidence="2 3">
    <name type="scientific">Athelia psychrophila</name>
    <dbReference type="NCBI Taxonomy" id="1759441"/>
    <lineage>
        <taxon>Eukaryota</taxon>
        <taxon>Fungi</taxon>
        <taxon>Dikarya</taxon>
        <taxon>Basidiomycota</taxon>
        <taxon>Agaricomycotina</taxon>
        <taxon>Agaricomycetes</taxon>
        <taxon>Agaricomycetidae</taxon>
        <taxon>Atheliales</taxon>
        <taxon>Atheliaceae</taxon>
        <taxon>Athelia</taxon>
    </lineage>
</organism>
<feature type="compositionally biased region" description="Basic and acidic residues" evidence="1">
    <location>
        <begin position="29"/>
        <end position="38"/>
    </location>
</feature>
<feature type="region of interest" description="Disordered" evidence="1">
    <location>
        <begin position="24"/>
        <end position="66"/>
    </location>
</feature>
<dbReference type="AlphaFoldDB" id="A0A166KC79"/>
<protein>
    <submittedName>
        <fullName evidence="2">Uncharacterized protein</fullName>
    </submittedName>
</protein>
<proteinExistence type="predicted"/>
<reference evidence="2 3" key="1">
    <citation type="journal article" date="2016" name="Mol. Biol. Evol.">
        <title>Comparative Genomics of Early-Diverging Mushroom-Forming Fungi Provides Insights into the Origins of Lignocellulose Decay Capabilities.</title>
        <authorList>
            <person name="Nagy L.G."/>
            <person name="Riley R."/>
            <person name="Tritt A."/>
            <person name="Adam C."/>
            <person name="Daum C."/>
            <person name="Floudas D."/>
            <person name="Sun H."/>
            <person name="Yadav J.S."/>
            <person name="Pangilinan J."/>
            <person name="Larsson K.H."/>
            <person name="Matsuura K."/>
            <person name="Barry K."/>
            <person name="Labutti K."/>
            <person name="Kuo R."/>
            <person name="Ohm R.A."/>
            <person name="Bhattacharya S.S."/>
            <person name="Shirouzu T."/>
            <person name="Yoshinaga Y."/>
            <person name="Martin F.M."/>
            <person name="Grigoriev I.V."/>
            <person name="Hibbett D.S."/>
        </authorList>
    </citation>
    <scope>NUCLEOTIDE SEQUENCE [LARGE SCALE GENOMIC DNA]</scope>
    <source>
        <strain evidence="2 3">CBS 109695</strain>
    </source>
</reference>
<gene>
    <name evidence="2" type="ORF">FIBSPDRAFT_953513</name>
</gene>
<accession>A0A166KC79</accession>
<evidence type="ECO:0000256" key="1">
    <source>
        <dbReference type="SAM" id="MobiDB-lite"/>
    </source>
</evidence>
<evidence type="ECO:0000313" key="3">
    <source>
        <dbReference type="Proteomes" id="UP000076532"/>
    </source>
</evidence>
<evidence type="ECO:0000313" key="2">
    <source>
        <dbReference type="EMBL" id="KZP21756.1"/>
    </source>
</evidence>
<feature type="region of interest" description="Disordered" evidence="1">
    <location>
        <begin position="95"/>
        <end position="149"/>
    </location>
</feature>
<name>A0A166KC79_9AGAM</name>
<sequence>MEVALGYRTRGKCATDFGTGVRSQPLAEARARQRRDEAAQAPARVAAPSVARRPAAARLADDPGRVGAARARGQVQVAPLLLRRLAQAPARPVVQLAPPPAAPAPARRAALDPHVAARPADLEPEPPPRPHPALAVPLQVDDLAAPVTR</sequence>
<dbReference type="EMBL" id="KV417545">
    <property type="protein sequence ID" value="KZP21756.1"/>
    <property type="molecule type" value="Genomic_DNA"/>
</dbReference>